<proteinExistence type="predicted"/>
<organism evidence="4 5">
    <name type="scientific">Rotaria sordida</name>
    <dbReference type="NCBI Taxonomy" id="392033"/>
    <lineage>
        <taxon>Eukaryota</taxon>
        <taxon>Metazoa</taxon>
        <taxon>Spiralia</taxon>
        <taxon>Gnathifera</taxon>
        <taxon>Rotifera</taxon>
        <taxon>Eurotatoria</taxon>
        <taxon>Bdelloidea</taxon>
        <taxon>Philodinida</taxon>
        <taxon>Philodinidae</taxon>
        <taxon>Rotaria</taxon>
    </lineage>
</organism>
<dbReference type="Pfam" id="PF00326">
    <property type="entry name" value="Peptidase_S9"/>
    <property type="match status" value="1"/>
</dbReference>
<gene>
    <name evidence="4" type="ORF">FNK824_LOCUS36045</name>
</gene>
<dbReference type="PANTHER" id="PTHR42776:SF13">
    <property type="entry name" value="DIPEPTIDYL-PEPTIDASE 5"/>
    <property type="match status" value="1"/>
</dbReference>
<evidence type="ECO:0000259" key="3">
    <source>
        <dbReference type="Pfam" id="PF00326"/>
    </source>
</evidence>
<dbReference type="SUPFAM" id="SSF53474">
    <property type="entry name" value="alpha/beta-Hydrolases"/>
    <property type="match status" value="1"/>
</dbReference>
<evidence type="ECO:0000313" key="5">
    <source>
        <dbReference type="Proteomes" id="UP000663874"/>
    </source>
</evidence>
<dbReference type="InterPro" id="IPR029058">
    <property type="entry name" value="AB_hydrolase_fold"/>
</dbReference>
<feature type="domain" description="Peptidase S9 prolyl oligopeptidase catalytic" evidence="3">
    <location>
        <begin position="95"/>
        <end position="179"/>
    </location>
</feature>
<protein>
    <recommendedName>
        <fullName evidence="3">Peptidase S9 prolyl oligopeptidase catalytic domain-containing protein</fullName>
    </recommendedName>
</protein>
<dbReference type="InterPro" id="IPR001375">
    <property type="entry name" value="Peptidase_S9_cat"/>
</dbReference>
<dbReference type="Proteomes" id="UP000663874">
    <property type="component" value="Unassembled WGS sequence"/>
</dbReference>
<name>A0A820AQD1_9BILA</name>
<dbReference type="EMBL" id="CAJOBE010016067">
    <property type="protein sequence ID" value="CAF4196721.1"/>
    <property type="molecule type" value="Genomic_DNA"/>
</dbReference>
<comment type="caution">
    <text evidence="4">The sequence shown here is derived from an EMBL/GenBank/DDBJ whole genome shotgun (WGS) entry which is preliminary data.</text>
</comment>
<sequence length="185" mass="21010">TTTQTLFDQWDRSIQVTSWSNDVLNVLTPNQAVTRLIAFNETWHDAYLHPNNRARSETVSGWYLSPWNITSDKVSLAFLIHGGPQNSWYNTWGRGWNFQVYAAQGYAVIGINFHGSDSYGQSFTDSITGEYGTLPYEDLQLGLTAILKQKPYIDENRAVALGASYGGFMINWTVGHHRRIMILRT</sequence>
<dbReference type="PANTHER" id="PTHR42776">
    <property type="entry name" value="SERINE PEPTIDASE S9 FAMILY MEMBER"/>
    <property type="match status" value="1"/>
</dbReference>
<keyword evidence="2" id="KW-0378">Hydrolase</keyword>
<dbReference type="AlphaFoldDB" id="A0A820AQD1"/>
<dbReference type="GO" id="GO:0006508">
    <property type="term" value="P:proteolysis"/>
    <property type="evidence" value="ECO:0007669"/>
    <property type="project" value="InterPro"/>
</dbReference>
<keyword evidence="1" id="KW-0732">Signal</keyword>
<feature type="non-terminal residue" evidence="4">
    <location>
        <position position="1"/>
    </location>
</feature>
<accession>A0A820AQD1</accession>
<dbReference type="Gene3D" id="3.40.50.1820">
    <property type="entry name" value="alpha/beta hydrolase"/>
    <property type="match status" value="1"/>
</dbReference>
<dbReference type="GO" id="GO:0004252">
    <property type="term" value="F:serine-type endopeptidase activity"/>
    <property type="evidence" value="ECO:0007669"/>
    <property type="project" value="TreeGrafter"/>
</dbReference>
<evidence type="ECO:0000256" key="2">
    <source>
        <dbReference type="ARBA" id="ARBA00022801"/>
    </source>
</evidence>
<reference evidence="4" key="1">
    <citation type="submission" date="2021-02" db="EMBL/GenBank/DDBJ databases">
        <authorList>
            <person name="Nowell W R."/>
        </authorList>
    </citation>
    <scope>NUCLEOTIDE SEQUENCE</scope>
</reference>
<evidence type="ECO:0000256" key="1">
    <source>
        <dbReference type="ARBA" id="ARBA00022729"/>
    </source>
</evidence>
<evidence type="ECO:0000313" key="4">
    <source>
        <dbReference type="EMBL" id="CAF4196721.1"/>
    </source>
</evidence>